<keyword evidence="9" id="KW-0498">Mitosis</keyword>
<proteinExistence type="predicted"/>
<protein>
    <recommendedName>
        <fullName evidence="3">Zinc finger protein 830</fullName>
    </recommendedName>
    <alternativeName>
        <fullName evidence="14">Coiled-coil domain-containing protein 16</fullName>
    </alternativeName>
</protein>
<dbReference type="GO" id="GO:0033260">
    <property type="term" value="P:nuclear DNA replication"/>
    <property type="evidence" value="ECO:0007669"/>
    <property type="project" value="TreeGrafter"/>
</dbReference>
<evidence type="ECO:0000256" key="12">
    <source>
        <dbReference type="ARBA" id="ARBA00023242"/>
    </source>
</evidence>
<dbReference type="RefSeq" id="XP_037895018.1">
    <property type="nucleotide sequence ID" value="XM_038039090.1"/>
</dbReference>
<keyword evidence="12" id="KW-0539">Nucleus</keyword>
<dbReference type="GO" id="GO:0005681">
    <property type="term" value="C:spliceosomal complex"/>
    <property type="evidence" value="ECO:0007669"/>
    <property type="project" value="InterPro"/>
</dbReference>
<feature type="compositionally biased region" description="Low complexity" evidence="15">
    <location>
        <begin position="230"/>
        <end position="241"/>
    </location>
</feature>
<evidence type="ECO:0000256" key="11">
    <source>
        <dbReference type="ARBA" id="ARBA00023054"/>
    </source>
</evidence>
<organism evidence="17 18">
    <name type="scientific">Glossina fuscipes</name>
    <dbReference type="NCBI Taxonomy" id="7396"/>
    <lineage>
        <taxon>Eukaryota</taxon>
        <taxon>Metazoa</taxon>
        <taxon>Ecdysozoa</taxon>
        <taxon>Arthropoda</taxon>
        <taxon>Hexapoda</taxon>
        <taxon>Insecta</taxon>
        <taxon>Pterygota</taxon>
        <taxon>Neoptera</taxon>
        <taxon>Endopterygota</taxon>
        <taxon>Diptera</taxon>
        <taxon>Brachycera</taxon>
        <taxon>Muscomorpha</taxon>
        <taxon>Hippoboscoidea</taxon>
        <taxon>Glossinidae</taxon>
        <taxon>Glossina</taxon>
    </lineage>
</organism>
<evidence type="ECO:0000256" key="9">
    <source>
        <dbReference type="ARBA" id="ARBA00022776"/>
    </source>
</evidence>
<evidence type="ECO:0000256" key="13">
    <source>
        <dbReference type="ARBA" id="ARBA00023306"/>
    </source>
</evidence>
<evidence type="ECO:0000256" key="5">
    <source>
        <dbReference type="ARBA" id="ARBA00022473"/>
    </source>
</evidence>
<evidence type="ECO:0000256" key="7">
    <source>
        <dbReference type="ARBA" id="ARBA00022723"/>
    </source>
</evidence>
<evidence type="ECO:0000313" key="18">
    <source>
        <dbReference type="RefSeq" id="XP_037895018.1"/>
    </source>
</evidence>
<dbReference type="GeneID" id="119640836"/>
<keyword evidence="6" id="KW-0132">Cell division</keyword>
<evidence type="ECO:0000256" key="15">
    <source>
        <dbReference type="SAM" id="MobiDB-lite"/>
    </source>
</evidence>
<dbReference type="SUPFAM" id="SSF57667">
    <property type="entry name" value="beta-beta-alpha zinc fingers"/>
    <property type="match status" value="1"/>
</dbReference>
<evidence type="ECO:0000256" key="1">
    <source>
        <dbReference type="ARBA" id="ARBA00004286"/>
    </source>
</evidence>
<evidence type="ECO:0000256" key="6">
    <source>
        <dbReference type="ARBA" id="ARBA00022618"/>
    </source>
</evidence>
<dbReference type="Gene3D" id="3.30.160.60">
    <property type="entry name" value="Classic Zinc Finger"/>
    <property type="match status" value="1"/>
</dbReference>
<evidence type="ECO:0000256" key="14">
    <source>
        <dbReference type="ARBA" id="ARBA00030672"/>
    </source>
</evidence>
<keyword evidence="7" id="KW-0479">Metal-binding</keyword>
<reference evidence="18" key="1">
    <citation type="submission" date="2025-08" db="UniProtKB">
        <authorList>
            <consortium name="RefSeq"/>
        </authorList>
    </citation>
    <scope>IDENTIFICATION</scope>
    <source>
        <tissue evidence="18">Whole body pupa</tissue>
    </source>
</reference>
<dbReference type="GO" id="GO:0003676">
    <property type="term" value="F:nucleic acid binding"/>
    <property type="evidence" value="ECO:0007669"/>
    <property type="project" value="InterPro"/>
</dbReference>
<dbReference type="AlphaFoldDB" id="A0A9C5Z8L3"/>
<name>A0A9C5Z8L3_9MUSC</name>
<keyword evidence="5" id="KW-0217">Developmental protein</keyword>
<comment type="subcellular location">
    <subcellularLocation>
        <location evidence="1">Chromosome</location>
    </subcellularLocation>
    <subcellularLocation>
        <location evidence="2">Nucleus speckle</location>
    </subcellularLocation>
</comment>
<dbReference type="Pfam" id="PF23406">
    <property type="entry name" value="ZNF380_CC"/>
    <property type="match status" value="1"/>
</dbReference>
<dbReference type="GO" id="GO:0008270">
    <property type="term" value="F:zinc ion binding"/>
    <property type="evidence" value="ECO:0007669"/>
    <property type="project" value="UniProtKB-KW"/>
</dbReference>
<feature type="domain" description="ZNF380 coiled-coil" evidence="16">
    <location>
        <begin position="144"/>
        <end position="218"/>
    </location>
</feature>
<evidence type="ECO:0000256" key="10">
    <source>
        <dbReference type="ARBA" id="ARBA00022833"/>
    </source>
</evidence>
<keyword evidence="11" id="KW-0175">Coiled coil</keyword>
<dbReference type="KEGG" id="gfs:119640836"/>
<dbReference type="InterPro" id="IPR059039">
    <property type="entry name" value="ZNF380_CC"/>
</dbReference>
<keyword evidence="10" id="KW-0862">Zinc</keyword>
<feature type="region of interest" description="Disordered" evidence="15">
    <location>
        <begin position="223"/>
        <end position="249"/>
    </location>
</feature>
<keyword evidence="13" id="KW-0131">Cell cycle</keyword>
<accession>A0A9C5Z8L3</accession>
<dbReference type="PANTHER" id="PTHR13278:SF0">
    <property type="entry name" value="ZINC FINGER PROTEIN 830"/>
    <property type="match status" value="1"/>
</dbReference>
<dbReference type="GO" id="GO:0044773">
    <property type="term" value="P:mitotic DNA damage checkpoint signaling"/>
    <property type="evidence" value="ECO:0007669"/>
    <property type="project" value="TreeGrafter"/>
</dbReference>
<dbReference type="InterPro" id="IPR040050">
    <property type="entry name" value="ZNF830-like"/>
</dbReference>
<keyword evidence="8" id="KW-0863">Zinc-finger</keyword>
<evidence type="ECO:0000313" key="17">
    <source>
        <dbReference type="Proteomes" id="UP000092443"/>
    </source>
</evidence>
<dbReference type="InterPro" id="IPR036236">
    <property type="entry name" value="Znf_C2H2_sf"/>
</dbReference>
<gene>
    <name evidence="18" type="primary">LOC119640836</name>
</gene>
<dbReference type="Proteomes" id="UP000092443">
    <property type="component" value="Unplaced"/>
</dbReference>
<keyword evidence="17" id="KW-1185">Reference proteome</keyword>
<dbReference type="GO" id="GO:0033314">
    <property type="term" value="P:mitotic DNA replication checkpoint signaling"/>
    <property type="evidence" value="ECO:0007669"/>
    <property type="project" value="TreeGrafter"/>
</dbReference>
<evidence type="ECO:0000256" key="2">
    <source>
        <dbReference type="ARBA" id="ARBA00004324"/>
    </source>
</evidence>
<evidence type="ECO:0000259" key="16">
    <source>
        <dbReference type="Pfam" id="PF23406"/>
    </source>
</evidence>
<keyword evidence="4" id="KW-0158">Chromosome</keyword>
<evidence type="ECO:0000256" key="3">
    <source>
        <dbReference type="ARBA" id="ARBA00017358"/>
    </source>
</evidence>
<evidence type="ECO:0000256" key="4">
    <source>
        <dbReference type="ARBA" id="ARBA00022454"/>
    </source>
</evidence>
<dbReference type="PANTHER" id="PTHR13278">
    <property type="entry name" value="ZINC FINGER PROTEIN 830"/>
    <property type="match status" value="1"/>
</dbReference>
<sequence>MEKLKGRIDQKDLRKLMAERKSNLNKSNAEKINSPLAKYDSKGNLSCIICRSNIKSSTLWKVHINSKLHKQNVEEAKMLKTQIVNTAKDMTQQKLIRLESSISTLHTKPRGLEKPKKEVILKTKTEKISEKATMSIEAASENALPELFFDEPANKKDLKDPHDEEWERFQREIKEETITSNVIIAGEQNEATVDRQIEEIDEQIQHWAKVLDLEEKVEKMNKINKAKQDLSSVNSSSGETSSEAEDDDTLDELLNWRCKSFK</sequence>
<evidence type="ECO:0000256" key="8">
    <source>
        <dbReference type="ARBA" id="ARBA00022771"/>
    </source>
</evidence>